<dbReference type="AlphaFoldDB" id="A0A2T1M1H1"/>
<dbReference type="EMBL" id="PXOH01000004">
    <property type="protein sequence ID" value="PSF38540.1"/>
    <property type="molecule type" value="Genomic_DNA"/>
</dbReference>
<dbReference type="SUPFAM" id="SSF52540">
    <property type="entry name" value="P-loop containing nucleoside triphosphate hydrolases"/>
    <property type="match status" value="1"/>
</dbReference>
<reference evidence="1 2" key="2">
    <citation type="submission" date="2018-03" db="EMBL/GenBank/DDBJ databases">
        <authorList>
            <person name="Keele B.F."/>
        </authorList>
    </citation>
    <scope>NUCLEOTIDE SEQUENCE [LARGE SCALE GENOMIC DNA]</scope>
    <source>
        <strain evidence="1 2">CCALA 016</strain>
    </source>
</reference>
<dbReference type="Gene3D" id="3.40.50.300">
    <property type="entry name" value="P-loop containing nucleotide triphosphate hydrolases"/>
    <property type="match status" value="1"/>
</dbReference>
<keyword evidence="1" id="KW-0418">Kinase</keyword>
<name>A0A2T1M1H1_9CHRO</name>
<proteinExistence type="predicted"/>
<evidence type="ECO:0000313" key="2">
    <source>
        <dbReference type="Proteomes" id="UP000239001"/>
    </source>
</evidence>
<dbReference type="InterPro" id="IPR027417">
    <property type="entry name" value="P-loop_NTPase"/>
</dbReference>
<sequence>MRQLLRLEFTSKRAEAFNITIFNGEREIRQRAKLFSYSCEQVISICQELGFQSEDEILETLWILWIPLACQLAQNKNNLQRPFIQGILGGQGTGKTTLSQIVCLLLSYLGYQAIGISIDDFYKTYAERQKLKAKDPRLVRRGPPGTHDINLALKTFNHIKEASPKELIPIPRFNKSYHHGEGDRIASPEFVYNVDIVLFEGWFVGVTPVEKEIFNQSLSPEIAEVITLKHIQFARDSRRRLKDYLPLWKNLDSLIVLSPQDYRWSITWRTEAEHKMIASGKTGMSDHDLKEFVYYFWRSLHPELYIKPLIRDPKFVDLVIEIDQNHRPFSIQKP</sequence>
<reference evidence="1 2" key="1">
    <citation type="submission" date="2018-03" db="EMBL/GenBank/DDBJ databases">
        <title>The ancient ancestry and fast evolution of plastids.</title>
        <authorList>
            <person name="Moore K.R."/>
            <person name="Magnabosco C."/>
            <person name="Momper L."/>
            <person name="Gold D.A."/>
            <person name="Bosak T."/>
            <person name="Fournier G.P."/>
        </authorList>
    </citation>
    <scope>NUCLEOTIDE SEQUENCE [LARGE SCALE GENOMIC DNA]</scope>
    <source>
        <strain evidence="1 2">CCALA 016</strain>
    </source>
</reference>
<dbReference type="PANTHER" id="PTHR10285">
    <property type="entry name" value="URIDINE KINASE"/>
    <property type="match status" value="1"/>
</dbReference>
<keyword evidence="2" id="KW-1185">Reference proteome</keyword>
<organism evidence="1 2">
    <name type="scientific">Aphanothece hegewaldii CCALA 016</name>
    <dbReference type="NCBI Taxonomy" id="2107694"/>
    <lineage>
        <taxon>Bacteria</taxon>
        <taxon>Bacillati</taxon>
        <taxon>Cyanobacteriota</taxon>
        <taxon>Cyanophyceae</taxon>
        <taxon>Oscillatoriophycideae</taxon>
        <taxon>Chroococcales</taxon>
        <taxon>Aphanothecaceae</taxon>
        <taxon>Aphanothece</taxon>
    </lineage>
</organism>
<keyword evidence="1" id="KW-0808">Transferase</keyword>
<dbReference type="GO" id="GO:0016301">
    <property type="term" value="F:kinase activity"/>
    <property type="evidence" value="ECO:0007669"/>
    <property type="project" value="UniProtKB-KW"/>
</dbReference>
<accession>A0A2T1M1H1</accession>
<protein>
    <submittedName>
        <fullName evidence="1">Glycerate kinase</fullName>
    </submittedName>
</protein>
<evidence type="ECO:0000313" key="1">
    <source>
        <dbReference type="EMBL" id="PSF38540.1"/>
    </source>
</evidence>
<gene>
    <name evidence="1" type="ORF">C7H19_05395</name>
</gene>
<dbReference type="Proteomes" id="UP000239001">
    <property type="component" value="Unassembled WGS sequence"/>
</dbReference>
<dbReference type="OrthoDB" id="455474at2"/>
<comment type="caution">
    <text evidence="1">The sequence shown here is derived from an EMBL/GenBank/DDBJ whole genome shotgun (WGS) entry which is preliminary data.</text>
</comment>